<dbReference type="CDD" id="cd00180">
    <property type="entry name" value="PKc"/>
    <property type="match status" value="1"/>
</dbReference>
<keyword evidence="3" id="KW-1185">Reference proteome</keyword>
<dbReference type="PANTHER" id="PTHR24348:SF68">
    <property type="entry name" value="SERINE_THREONINE-PROTEIN KINASE ATG1C"/>
    <property type="match status" value="1"/>
</dbReference>
<evidence type="ECO:0000313" key="2">
    <source>
        <dbReference type="EMBL" id="CAJ1958120.1"/>
    </source>
</evidence>
<dbReference type="InterPro" id="IPR008266">
    <property type="entry name" value="Tyr_kinase_AS"/>
</dbReference>
<dbReference type="GO" id="GO:0004674">
    <property type="term" value="F:protein serine/threonine kinase activity"/>
    <property type="evidence" value="ECO:0007669"/>
    <property type="project" value="InterPro"/>
</dbReference>
<dbReference type="GO" id="GO:0005737">
    <property type="term" value="C:cytoplasm"/>
    <property type="evidence" value="ECO:0007669"/>
    <property type="project" value="TreeGrafter"/>
</dbReference>
<sequence length="400" mass="45846">MQGNTRQQLPNARYFHSNMQAVNIPLEDTAYRIHIPSEEPEIPRILSCQTDQEVYVLPFVESSSDPAPPPRRQVLSILSPQHPCAYDIIPSKPYKDLDHHAPGWGRVYFGIILPQVDDGMYQEPSPETVSFVAIKRLNKRVVNEALLQGKKENPYVELLRMQTLGDNIHVLGCFDALQDETYLYIVMPFCEEESLVECIPWMSGAGLEEGQVRKYYEQILENLFYLRSHGICHRDLSPDNCMLHQGRVVLTDLAMSFRVPHDNDIVQRSSTFGKPAYLPPEVFMQFPFSAYGCDLWSSAVILFNLLTGEVLYEHPHFNSILFRYFVLARGIASTTFNERMMEVLMDPDLNEGQSFTLQRATQVVMGLNPAYLQLLDGMLQVAPQQRWTAEQVHEHLSRLP</sequence>
<dbReference type="PROSITE" id="PS50011">
    <property type="entry name" value="PROTEIN_KINASE_DOM"/>
    <property type="match status" value="1"/>
</dbReference>
<dbReference type="EMBL" id="CAKOGP040001969">
    <property type="protein sequence ID" value="CAJ1958120.1"/>
    <property type="molecule type" value="Genomic_DNA"/>
</dbReference>
<dbReference type="SUPFAM" id="SSF56112">
    <property type="entry name" value="Protein kinase-like (PK-like)"/>
    <property type="match status" value="1"/>
</dbReference>
<dbReference type="Gene3D" id="1.10.510.10">
    <property type="entry name" value="Transferase(Phosphotransferase) domain 1"/>
    <property type="match status" value="1"/>
</dbReference>
<name>A0AAD2FZL0_9STRA</name>
<comment type="caution">
    <text evidence="2">The sequence shown here is derived from an EMBL/GenBank/DDBJ whole genome shotgun (WGS) entry which is preliminary data.</text>
</comment>
<dbReference type="InterPro" id="IPR045269">
    <property type="entry name" value="Atg1-like"/>
</dbReference>
<reference evidence="2" key="1">
    <citation type="submission" date="2023-08" db="EMBL/GenBank/DDBJ databases">
        <authorList>
            <person name="Audoor S."/>
            <person name="Bilcke G."/>
        </authorList>
    </citation>
    <scope>NUCLEOTIDE SEQUENCE</scope>
</reference>
<dbReference type="PROSITE" id="PS00109">
    <property type="entry name" value="PROTEIN_KINASE_TYR"/>
    <property type="match status" value="1"/>
</dbReference>
<evidence type="ECO:0000259" key="1">
    <source>
        <dbReference type="PROSITE" id="PS50011"/>
    </source>
</evidence>
<organism evidence="2 3">
    <name type="scientific">Cylindrotheca closterium</name>
    <dbReference type="NCBI Taxonomy" id="2856"/>
    <lineage>
        <taxon>Eukaryota</taxon>
        <taxon>Sar</taxon>
        <taxon>Stramenopiles</taxon>
        <taxon>Ochrophyta</taxon>
        <taxon>Bacillariophyta</taxon>
        <taxon>Bacillariophyceae</taxon>
        <taxon>Bacillariophycidae</taxon>
        <taxon>Bacillariales</taxon>
        <taxon>Bacillariaceae</taxon>
        <taxon>Cylindrotheca</taxon>
    </lineage>
</organism>
<feature type="domain" description="Protein kinase" evidence="1">
    <location>
        <begin position="98"/>
        <end position="396"/>
    </location>
</feature>
<evidence type="ECO:0000313" key="3">
    <source>
        <dbReference type="Proteomes" id="UP001295423"/>
    </source>
</evidence>
<dbReference type="Proteomes" id="UP001295423">
    <property type="component" value="Unassembled WGS sequence"/>
</dbReference>
<dbReference type="GO" id="GO:0010506">
    <property type="term" value="P:regulation of autophagy"/>
    <property type="evidence" value="ECO:0007669"/>
    <property type="project" value="InterPro"/>
</dbReference>
<dbReference type="PANTHER" id="PTHR24348">
    <property type="entry name" value="SERINE/THREONINE-PROTEIN KINASE UNC-51-RELATED"/>
    <property type="match status" value="1"/>
</dbReference>
<gene>
    <name evidence="2" type="ORF">CYCCA115_LOCUS17034</name>
</gene>
<dbReference type="AlphaFoldDB" id="A0AAD2FZL0"/>
<proteinExistence type="predicted"/>
<accession>A0AAD2FZL0</accession>
<protein>
    <recommendedName>
        <fullName evidence="1">Protein kinase domain-containing protein</fullName>
    </recommendedName>
</protein>
<dbReference type="Pfam" id="PF00069">
    <property type="entry name" value="Pkinase"/>
    <property type="match status" value="1"/>
</dbReference>
<dbReference type="InterPro" id="IPR011009">
    <property type="entry name" value="Kinase-like_dom_sf"/>
</dbReference>
<dbReference type="GO" id="GO:0005524">
    <property type="term" value="F:ATP binding"/>
    <property type="evidence" value="ECO:0007669"/>
    <property type="project" value="InterPro"/>
</dbReference>
<dbReference type="InterPro" id="IPR000719">
    <property type="entry name" value="Prot_kinase_dom"/>
</dbReference>